<gene>
    <name evidence="2" type="ORF">OIDMADRAFT_24168</name>
</gene>
<keyword evidence="3" id="KW-1185">Reference proteome</keyword>
<feature type="compositionally biased region" description="Low complexity" evidence="1">
    <location>
        <begin position="94"/>
        <end position="111"/>
    </location>
</feature>
<dbReference type="EMBL" id="KN832871">
    <property type="protein sequence ID" value="KIN05794.1"/>
    <property type="molecule type" value="Genomic_DNA"/>
</dbReference>
<protein>
    <submittedName>
        <fullName evidence="2">Uncharacterized protein</fullName>
    </submittedName>
</protein>
<reference evidence="3" key="2">
    <citation type="submission" date="2015-01" db="EMBL/GenBank/DDBJ databases">
        <title>Evolutionary Origins and Diversification of the Mycorrhizal Mutualists.</title>
        <authorList>
            <consortium name="DOE Joint Genome Institute"/>
            <consortium name="Mycorrhizal Genomics Consortium"/>
            <person name="Kohler A."/>
            <person name="Kuo A."/>
            <person name="Nagy L.G."/>
            <person name="Floudas D."/>
            <person name="Copeland A."/>
            <person name="Barry K.W."/>
            <person name="Cichocki N."/>
            <person name="Veneault-Fourrey C."/>
            <person name="LaButti K."/>
            <person name="Lindquist E.A."/>
            <person name="Lipzen A."/>
            <person name="Lundell T."/>
            <person name="Morin E."/>
            <person name="Murat C."/>
            <person name="Riley R."/>
            <person name="Ohm R."/>
            <person name="Sun H."/>
            <person name="Tunlid A."/>
            <person name="Henrissat B."/>
            <person name="Grigoriev I.V."/>
            <person name="Hibbett D.S."/>
            <person name="Martin F."/>
        </authorList>
    </citation>
    <scope>NUCLEOTIDE SEQUENCE [LARGE SCALE GENOMIC DNA]</scope>
    <source>
        <strain evidence="3">Zn</strain>
    </source>
</reference>
<evidence type="ECO:0000313" key="2">
    <source>
        <dbReference type="EMBL" id="KIN05794.1"/>
    </source>
</evidence>
<proteinExistence type="predicted"/>
<evidence type="ECO:0000256" key="1">
    <source>
        <dbReference type="SAM" id="MobiDB-lite"/>
    </source>
</evidence>
<dbReference type="Proteomes" id="UP000054321">
    <property type="component" value="Unassembled WGS sequence"/>
</dbReference>
<evidence type="ECO:0000313" key="3">
    <source>
        <dbReference type="Proteomes" id="UP000054321"/>
    </source>
</evidence>
<sequence>MIECNSIVSRPPSPSFQSDLEEDDRGRLLTRIPGTVRSPGRPRNLRHTGPSIHIWLGKHNGSPVRTELRNSSFKASNLVMDSGWKMDRKKRDMSPFSGSSLDSSDSPAAESIGCAANDEHLSPSDKGAVVTRILSSSQHTSPHSFIPNHDPAHDNKITPGLEPRRHLDMSQRPSPATVGMRYTALWEWICSDAVPTTRLQSFVPSFLNPPGRLVEYERFARRNPVHSSISGGSNTATGLRTQS</sequence>
<reference evidence="2 3" key="1">
    <citation type="submission" date="2014-04" db="EMBL/GenBank/DDBJ databases">
        <authorList>
            <consortium name="DOE Joint Genome Institute"/>
            <person name="Kuo A."/>
            <person name="Martino E."/>
            <person name="Perotto S."/>
            <person name="Kohler A."/>
            <person name="Nagy L.G."/>
            <person name="Floudas D."/>
            <person name="Copeland A."/>
            <person name="Barry K.W."/>
            <person name="Cichocki N."/>
            <person name="Veneault-Fourrey C."/>
            <person name="LaButti K."/>
            <person name="Lindquist E.A."/>
            <person name="Lipzen A."/>
            <person name="Lundell T."/>
            <person name="Morin E."/>
            <person name="Murat C."/>
            <person name="Sun H."/>
            <person name="Tunlid A."/>
            <person name="Henrissat B."/>
            <person name="Grigoriev I.V."/>
            <person name="Hibbett D.S."/>
            <person name="Martin F."/>
            <person name="Nordberg H.P."/>
            <person name="Cantor M.N."/>
            <person name="Hua S.X."/>
        </authorList>
    </citation>
    <scope>NUCLEOTIDE SEQUENCE [LARGE SCALE GENOMIC DNA]</scope>
    <source>
        <strain evidence="2 3">Zn</strain>
    </source>
</reference>
<feature type="region of interest" description="Disordered" evidence="1">
    <location>
        <begin position="88"/>
        <end position="111"/>
    </location>
</feature>
<dbReference type="InParanoid" id="A0A0C3D3E4"/>
<organism evidence="2 3">
    <name type="scientific">Oidiodendron maius (strain Zn)</name>
    <dbReference type="NCBI Taxonomy" id="913774"/>
    <lineage>
        <taxon>Eukaryota</taxon>
        <taxon>Fungi</taxon>
        <taxon>Dikarya</taxon>
        <taxon>Ascomycota</taxon>
        <taxon>Pezizomycotina</taxon>
        <taxon>Leotiomycetes</taxon>
        <taxon>Leotiomycetes incertae sedis</taxon>
        <taxon>Myxotrichaceae</taxon>
        <taxon>Oidiodendron</taxon>
    </lineage>
</organism>
<dbReference type="HOGENOM" id="CLU_1142872_0_0_1"/>
<name>A0A0C3D3E4_OIDMZ</name>
<dbReference type="AlphaFoldDB" id="A0A0C3D3E4"/>
<feature type="region of interest" description="Disordered" evidence="1">
    <location>
        <begin position="1"/>
        <end position="26"/>
    </location>
</feature>
<accession>A0A0C3D3E4</accession>